<reference evidence="1" key="1">
    <citation type="submission" date="2023-03" db="EMBL/GenBank/DDBJ databases">
        <title>Massive genome expansion in bonnet fungi (Mycena s.s.) driven by repeated elements and novel gene families across ecological guilds.</title>
        <authorList>
            <consortium name="Lawrence Berkeley National Laboratory"/>
            <person name="Harder C.B."/>
            <person name="Miyauchi S."/>
            <person name="Viragh M."/>
            <person name="Kuo A."/>
            <person name="Thoen E."/>
            <person name="Andreopoulos B."/>
            <person name="Lu D."/>
            <person name="Skrede I."/>
            <person name="Drula E."/>
            <person name="Henrissat B."/>
            <person name="Morin E."/>
            <person name="Kohler A."/>
            <person name="Barry K."/>
            <person name="LaButti K."/>
            <person name="Morin E."/>
            <person name="Salamov A."/>
            <person name="Lipzen A."/>
            <person name="Mereny Z."/>
            <person name="Hegedus B."/>
            <person name="Baldrian P."/>
            <person name="Stursova M."/>
            <person name="Weitz H."/>
            <person name="Taylor A."/>
            <person name="Grigoriev I.V."/>
            <person name="Nagy L.G."/>
            <person name="Martin F."/>
            <person name="Kauserud H."/>
        </authorList>
    </citation>
    <scope>NUCLEOTIDE SEQUENCE</scope>
    <source>
        <strain evidence="1">CBHHK067</strain>
    </source>
</reference>
<dbReference type="Proteomes" id="UP001221757">
    <property type="component" value="Unassembled WGS sequence"/>
</dbReference>
<comment type="caution">
    <text evidence="1">The sequence shown here is derived from an EMBL/GenBank/DDBJ whole genome shotgun (WGS) entry which is preliminary data.</text>
</comment>
<dbReference type="AlphaFoldDB" id="A0AAD7DF35"/>
<dbReference type="PROSITE" id="PS51257">
    <property type="entry name" value="PROKAR_LIPOPROTEIN"/>
    <property type="match status" value="1"/>
</dbReference>
<gene>
    <name evidence="1" type="ORF">B0H17DRAFT_1065921</name>
</gene>
<dbReference type="EMBL" id="JARKIE010000069">
    <property type="protein sequence ID" value="KAJ7689812.1"/>
    <property type="molecule type" value="Genomic_DNA"/>
</dbReference>
<accession>A0AAD7DF35</accession>
<keyword evidence="2" id="KW-1185">Reference proteome</keyword>
<evidence type="ECO:0000313" key="2">
    <source>
        <dbReference type="Proteomes" id="UP001221757"/>
    </source>
</evidence>
<sequence>MLDIRLSANKMKYTAHQVGQLLSWTSCLASCTKGLELDSGHKPEAEKGISSINFYFRLRKPDQHDRV</sequence>
<organism evidence="1 2">
    <name type="scientific">Mycena rosella</name>
    <name type="common">Pink bonnet</name>
    <name type="synonym">Agaricus rosellus</name>
    <dbReference type="NCBI Taxonomy" id="1033263"/>
    <lineage>
        <taxon>Eukaryota</taxon>
        <taxon>Fungi</taxon>
        <taxon>Dikarya</taxon>
        <taxon>Basidiomycota</taxon>
        <taxon>Agaricomycotina</taxon>
        <taxon>Agaricomycetes</taxon>
        <taxon>Agaricomycetidae</taxon>
        <taxon>Agaricales</taxon>
        <taxon>Marasmiineae</taxon>
        <taxon>Mycenaceae</taxon>
        <taxon>Mycena</taxon>
    </lineage>
</organism>
<proteinExistence type="predicted"/>
<name>A0AAD7DF35_MYCRO</name>
<protein>
    <submittedName>
        <fullName evidence="1">Uncharacterized protein</fullName>
    </submittedName>
</protein>
<evidence type="ECO:0000313" key="1">
    <source>
        <dbReference type="EMBL" id="KAJ7689812.1"/>
    </source>
</evidence>